<accession>X1QF16</accession>
<gene>
    <name evidence="9" type="ORF">S12H4_08733</name>
</gene>
<feature type="transmembrane region" description="Helical" evidence="7">
    <location>
        <begin position="132"/>
        <end position="149"/>
    </location>
</feature>
<feature type="non-terminal residue" evidence="9">
    <location>
        <position position="1"/>
    </location>
</feature>
<protein>
    <recommendedName>
        <fullName evidence="8">Major facilitator superfamily (MFS) profile domain-containing protein</fullName>
    </recommendedName>
</protein>
<dbReference type="GO" id="GO:0005886">
    <property type="term" value="C:plasma membrane"/>
    <property type="evidence" value="ECO:0007669"/>
    <property type="project" value="UniProtKB-SubCell"/>
</dbReference>
<feature type="transmembrane region" description="Helical" evidence="7">
    <location>
        <begin position="7"/>
        <end position="29"/>
    </location>
</feature>
<reference evidence="9" key="1">
    <citation type="journal article" date="2014" name="Front. Microbiol.">
        <title>High frequency of phylogenetically diverse reductive dehalogenase-homologous genes in deep subseafloor sedimentary metagenomes.</title>
        <authorList>
            <person name="Kawai M."/>
            <person name="Futagami T."/>
            <person name="Toyoda A."/>
            <person name="Takaki Y."/>
            <person name="Nishi S."/>
            <person name="Hori S."/>
            <person name="Arai W."/>
            <person name="Tsubouchi T."/>
            <person name="Morono Y."/>
            <person name="Uchiyama I."/>
            <person name="Ito T."/>
            <person name="Fujiyama A."/>
            <person name="Inagaki F."/>
            <person name="Takami H."/>
        </authorList>
    </citation>
    <scope>NUCLEOTIDE SEQUENCE</scope>
    <source>
        <strain evidence="9">Expedition CK06-06</strain>
    </source>
</reference>
<evidence type="ECO:0000256" key="5">
    <source>
        <dbReference type="ARBA" id="ARBA00022989"/>
    </source>
</evidence>
<dbReference type="InterPro" id="IPR036259">
    <property type="entry name" value="MFS_trans_sf"/>
</dbReference>
<evidence type="ECO:0000256" key="1">
    <source>
        <dbReference type="ARBA" id="ARBA00004651"/>
    </source>
</evidence>
<dbReference type="InterPro" id="IPR050171">
    <property type="entry name" value="MFS_Transporters"/>
</dbReference>
<proteinExistence type="predicted"/>
<sequence>KYILIASLVYGVWTVSFKMGTTWGGYYYMDVIGLTPGEYRSILTIGGLLTMVGALFGGILMDKLGRNITLIVGCVGAIIGFVFLGITTIPIFFWMVYLFMPMILAYIMVYFSEIFPTHIRSTCTGITATAARLSYVLGPLLASTLLIAFPDMGGFWVIAGLLMIIPIFSLFVKPYETKGKTLEEIQEER</sequence>
<evidence type="ECO:0000259" key="8">
    <source>
        <dbReference type="PROSITE" id="PS50850"/>
    </source>
</evidence>
<dbReference type="SUPFAM" id="SSF103473">
    <property type="entry name" value="MFS general substrate transporter"/>
    <property type="match status" value="1"/>
</dbReference>
<keyword evidence="5 7" id="KW-1133">Transmembrane helix</keyword>
<dbReference type="AlphaFoldDB" id="X1QF16"/>
<dbReference type="InterPro" id="IPR011701">
    <property type="entry name" value="MFS"/>
</dbReference>
<dbReference type="Gene3D" id="1.20.1250.20">
    <property type="entry name" value="MFS general substrate transporter like domains"/>
    <property type="match status" value="1"/>
</dbReference>
<dbReference type="PANTHER" id="PTHR23517:SF3">
    <property type="entry name" value="INTEGRAL MEMBRANE TRANSPORT PROTEIN"/>
    <property type="match status" value="1"/>
</dbReference>
<dbReference type="PROSITE" id="PS50850">
    <property type="entry name" value="MFS"/>
    <property type="match status" value="1"/>
</dbReference>
<keyword evidence="2" id="KW-0813">Transport</keyword>
<dbReference type="InterPro" id="IPR020846">
    <property type="entry name" value="MFS_dom"/>
</dbReference>
<dbReference type="Pfam" id="PF07690">
    <property type="entry name" value="MFS_1"/>
    <property type="match status" value="1"/>
</dbReference>
<keyword evidence="4 7" id="KW-0812">Transmembrane</keyword>
<dbReference type="GO" id="GO:0022857">
    <property type="term" value="F:transmembrane transporter activity"/>
    <property type="evidence" value="ECO:0007669"/>
    <property type="project" value="InterPro"/>
</dbReference>
<evidence type="ECO:0000256" key="3">
    <source>
        <dbReference type="ARBA" id="ARBA00022475"/>
    </source>
</evidence>
<organism evidence="9">
    <name type="scientific">marine sediment metagenome</name>
    <dbReference type="NCBI Taxonomy" id="412755"/>
    <lineage>
        <taxon>unclassified sequences</taxon>
        <taxon>metagenomes</taxon>
        <taxon>ecological metagenomes</taxon>
    </lineage>
</organism>
<comment type="caution">
    <text evidence="9">The sequence shown here is derived from an EMBL/GenBank/DDBJ whole genome shotgun (WGS) entry which is preliminary data.</text>
</comment>
<keyword evidence="3" id="KW-1003">Cell membrane</keyword>
<feature type="transmembrane region" description="Helical" evidence="7">
    <location>
        <begin position="155"/>
        <end position="172"/>
    </location>
</feature>
<feature type="transmembrane region" description="Helical" evidence="7">
    <location>
        <begin position="68"/>
        <end position="86"/>
    </location>
</feature>
<dbReference type="PANTHER" id="PTHR23517">
    <property type="entry name" value="RESISTANCE PROTEIN MDTM, PUTATIVE-RELATED-RELATED"/>
    <property type="match status" value="1"/>
</dbReference>
<name>X1QF16_9ZZZZ</name>
<evidence type="ECO:0000256" key="7">
    <source>
        <dbReference type="SAM" id="Phobius"/>
    </source>
</evidence>
<comment type="subcellular location">
    <subcellularLocation>
        <location evidence="1">Cell membrane</location>
        <topology evidence="1">Multi-pass membrane protein</topology>
    </subcellularLocation>
</comment>
<evidence type="ECO:0000256" key="4">
    <source>
        <dbReference type="ARBA" id="ARBA00022692"/>
    </source>
</evidence>
<evidence type="ECO:0000313" key="9">
    <source>
        <dbReference type="EMBL" id="GAI66788.1"/>
    </source>
</evidence>
<keyword evidence="6 7" id="KW-0472">Membrane</keyword>
<dbReference type="EMBL" id="BARW01003416">
    <property type="protein sequence ID" value="GAI66788.1"/>
    <property type="molecule type" value="Genomic_DNA"/>
</dbReference>
<feature type="transmembrane region" description="Helical" evidence="7">
    <location>
        <begin position="41"/>
        <end position="61"/>
    </location>
</feature>
<evidence type="ECO:0000256" key="2">
    <source>
        <dbReference type="ARBA" id="ARBA00022448"/>
    </source>
</evidence>
<feature type="transmembrane region" description="Helical" evidence="7">
    <location>
        <begin position="92"/>
        <end position="111"/>
    </location>
</feature>
<feature type="domain" description="Major facilitator superfamily (MFS) profile" evidence="8">
    <location>
        <begin position="1"/>
        <end position="177"/>
    </location>
</feature>
<evidence type="ECO:0000256" key="6">
    <source>
        <dbReference type="ARBA" id="ARBA00023136"/>
    </source>
</evidence>